<dbReference type="EMBL" id="BGPR01013170">
    <property type="protein sequence ID" value="GBN59528.1"/>
    <property type="molecule type" value="Genomic_DNA"/>
</dbReference>
<accession>A0A4Y2Q5W2</accession>
<evidence type="ECO:0000313" key="3">
    <source>
        <dbReference type="Proteomes" id="UP000499080"/>
    </source>
</evidence>
<sequence>MCFQASIEIPQDICYDLRLFWHKGGVEKSEDGVPEENPERSSASSNSYSSSNSFISIYSSPTFSTSSYSTLRSTASEQSGEDYMDMLSTRKLKTVPYNIY</sequence>
<feature type="region of interest" description="Disordered" evidence="1">
    <location>
        <begin position="27"/>
        <end position="83"/>
    </location>
</feature>
<dbReference type="Proteomes" id="UP000499080">
    <property type="component" value="Unassembled WGS sequence"/>
</dbReference>
<evidence type="ECO:0000256" key="1">
    <source>
        <dbReference type="SAM" id="MobiDB-lite"/>
    </source>
</evidence>
<evidence type="ECO:0000313" key="2">
    <source>
        <dbReference type="EMBL" id="GBN59528.1"/>
    </source>
</evidence>
<dbReference type="AlphaFoldDB" id="A0A4Y2Q5W2"/>
<gene>
    <name evidence="2" type="ORF">AVEN_37071_1</name>
</gene>
<feature type="compositionally biased region" description="Low complexity" evidence="1">
    <location>
        <begin position="41"/>
        <end position="69"/>
    </location>
</feature>
<protein>
    <submittedName>
        <fullName evidence="2">Uncharacterized protein</fullName>
    </submittedName>
</protein>
<organism evidence="2 3">
    <name type="scientific">Araneus ventricosus</name>
    <name type="common">Orbweaver spider</name>
    <name type="synonym">Epeira ventricosa</name>
    <dbReference type="NCBI Taxonomy" id="182803"/>
    <lineage>
        <taxon>Eukaryota</taxon>
        <taxon>Metazoa</taxon>
        <taxon>Ecdysozoa</taxon>
        <taxon>Arthropoda</taxon>
        <taxon>Chelicerata</taxon>
        <taxon>Arachnida</taxon>
        <taxon>Araneae</taxon>
        <taxon>Araneomorphae</taxon>
        <taxon>Entelegynae</taxon>
        <taxon>Araneoidea</taxon>
        <taxon>Araneidae</taxon>
        <taxon>Araneus</taxon>
    </lineage>
</organism>
<comment type="caution">
    <text evidence="2">The sequence shown here is derived from an EMBL/GenBank/DDBJ whole genome shotgun (WGS) entry which is preliminary data.</text>
</comment>
<name>A0A4Y2Q5W2_ARAVE</name>
<proteinExistence type="predicted"/>
<reference evidence="2 3" key="1">
    <citation type="journal article" date="2019" name="Sci. Rep.">
        <title>Orb-weaving spider Araneus ventricosus genome elucidates the spidroin gene catalogue.</title>
        <authorList>
            <person name="Kono N."/>
            <person name="Nakamura H."/>
            <person name="Ohtoshi R."/>
            <person name="Moran D.A.P."/>
            <person name="Shinohara A."/>
            <person name="Yoshida Y."/>
            <person name="Fujiwara M."/>
            <person name="Mori M."/>
            <person name="Tomita M."/>
            <person name="Arakawa K."/>
        </authorList>
    </citation>
    <scope>NUCLEOTIDE SEQUENCE [LARGE SCALE GENOMIC DNA]</scope>
</reference>
<keyword evidence="3" id="KW-1185">Reference proteome</keyword>